<keyword evidence="7" id="KW-1185">Reference proteome</keyword>
<comment type="similarity">
    <text evidence="1">Belongs to the thymidine/pyrimidine-nucleoside phosphorylase family.</text>
</comment>
<comment type="subunit">
    <text evidence="2">Homodimer.</text>
</comment>
<gene>
    <name evidence="6" type="ORF">HNQ05_001249</name>
</gene>
<dbReference type="Pfam" id="PF07831">
    <property type="entry name" value="PYNP_C"/>
    <property type="match status" value="1"/>
</dbReference>
<name>A0ABR6P1K1_9DEIN</name>
<dbReference type="Gene3D" id="3.90.1170.30">
    <property type="entry name" value="Pyrimidine nucleoside phosphorylase-like, C-terminal domain"/>
    <property type="match status" value="1"/>
</dbReference>
<dbReference type="SUPFAM" id="SSF47648">
    <property type="entry name" value="Nucleoside phosphorylase/phosphoribosyltransferase N-terminal domain"/>
    <property type="match status" value="1"/>
</dbReference>
<dbReference type="PIRSF" id="PIRSF000478">
    <property type="entry name" value="TP_PyNP"/>
    <property type="match status" value="1"/>
</dbReference>
<dbReference type="Gene3D" id="3.40.1030.10">
    <property type="entry name" value="Nucleoside phosphorylase/phosphoribosyltransferase catalytic domain"/>
    <property type="match status" value="1"/>
</dbReference>
<keyword evidence="3 6" id="KW-0328">Glycosyltransferase</keyword>
<proteinExistence type="inferred from homology"/>
<dbReference type="Gene3D" id="1.20.970.10">
    <property type="entry name" value="Transferase, Pyrimidine Nucleoside Phosphorylase, Chain C"/>
    <property type="match status" value="1"/>
</dbReference>
<dbReference type="InterPro" id="IPR013102">
    <property type="entry name" value="PYNP_C"/>
</dbReference>
<dbReference type="Proteomes" id="UP000587579">
    <property type="component" value="Unassembled WGS sequence"/>
</dbReference>
<evidence type="ECO:0000313" key="7">
    <source>
        <dbReference type="Proteomes" id="UP000587579"/>
    </source>
</evidence>
<dbReference type="Pfam" id="PF00591">
    <property type="entry name" value="Glycos_transf_3"/>
    <property type="match status" value="1"/>
</dbReference>
<dbReference type="SUPFAM" id="SSF52418">
    <property type="entry name" value="Nucleoside phosphorylase/phosphoribosyltransferase catalytic domain"/>
    <property type="match status" value="1"/>
</dbReference>
<dbReference type="RefSeq" id="WP_183677661.1">
    <property type="nucleotide sequence ID" value="NZ_JACHEZ010000004.1"/>
</dbReference>
<dbReference type="InterPro" id="IPR000053">
    <property type="entry name" value="Thymidine/pyrmidine_PPase"/>
</dbReference>
<dbReference type="EMBL" id="JACHEZ010000004">
    <property type="protein sequence ID" value="MBB6029880.1"/>
    <property type="molecule type" value="Genomic_DNA"/>
</dbReference>
<dbReference type="NCBIfam" id="TIGR02644">
    <property type="entry name" value="Y_phosphoryl"/>
    <property type="match status" value="1"/>
</dbReference>
<evidence type="ECO:0000256" key="1">
    <source>
        <dbReference type="ARBA" id="ARBA00006915"/>
    </source>
</evidence>
<dbReference type="InterPro" id="IPR017459">
    <property type="entry name" value="Glycosyl_Trfase_fam3_N_dom"/>
</dbReference>
<comment type="caution">
    <text evidence="6">The sequence shown here is derived from an EMBL/GenBank/DDBJ whole genome shotgun (WGS) entry which is preliminary data.</text>
</comment>
<dbReference type="EC" id="2.4.2.4" evidence="6"/>
<dbReference type="GO" id="GO:0009032">
    <property type="term" value="F:thymidine phosphorylase activity"/>
    <property type="evidence" value="ECO:0007669"/>
    <property type="project" value="UniProtKB-EC"/>
</dbReference>
<evidence type="ECO:0000256" key="4">
    <source>
        <dbReference type="ARBA" id="ARBA00022679"/>
    </source>
</evidence>
<dbReference type="InterPro" id="IPR035902">
    <property type="entry name" value="Nuc_phospho_transferase"/>
</dbReference>
<dbReference type="PANTHER" id="PTHR10515">
    <property type="entry name" value="THYMIDINE PHOSPHORYLASE"/>
    <property type="match status" value="1"/>
</dbReference>
<accession>A0ABR6P1K1</accession>
<dbReference type="SUPFAM" id="SSF54680">
    <property type="entry name" value="Pyrimidine nucleoside phosphorylase C-terminal domain"/>
    <property type="match status" value="1"/>
</dbReference>
<dbReference type="InterPro" id="IPR017872">
    <property type="entry name" value="Pyrmidine_PPase_CS"/>
</dbReference>
<keyword evidence="4 6" id="KW-0808">Transferase</keyword>
<organism evidence="6 7">
    <name type="scientific">Oceanithermus desulfurans</name>
    <dbReference type="NCBI Taxonomy" id="227924"/>
    <lineage>
        <taxon>Bacteria</taxon>
        <taxon>Thermotogati</taxon>
        <taxon>Deinococcota</taxon>
        <taxon>Deinococci</taxon>
        <taxon>Thermales</taxon>
        <taxon>Thermaceae</taxon>
        <taxon>Oceanithermus</taxon>
    </lineage>
</organism>
<feature type="domain" description="Pyrimidine nucleoside phosphorylase C-terminal" evidence="5">
    <location>
        <begin position="338"/>
        <end position="412"/>
    </location>
</feature>
<dbReference type="Pfam" id="PF02885">
    <property type="entry name" value="Glycos_trans_3N"/>
    <property type="match status" value="1"/>
</dbReference>
<sequence>MHAVEFIEKKRDGGEHSPAELQEWIAAYVEGAVPDYQMAAWLMAVYFRGMTAAETAELTLAMAHSGEVLDLAGLGKTVDKHSSGGVGDKTTLVVAPILAAAGLVVAKMSGRGLAHTGGTIDKLESIPGWRAELSDEEFLRQAREVGLVIAGQSKNLAPADGKMYALRDVTGTVPSIPLIASSIMSKKLAAGARIITLDVKVGKGAFMKDLAHARELARLMVSIGRHAGREVRAVLSQMDEPLGRAVGNAIEVREAIATLRGEGPGDLTELSLALAREALEAAGEDPARAEAVWKSGAALEKLRAFVAAQGGDARVVDEPERLELAPDVYELRAEASGVVTELDAYRVGLAVLRLGGGRERKGDAIDHGVGVRLAKKVGDRVAEGDILATVFHRAGRGLEESSQRLKEAYRIGQRASVPPLILEVVA</sequence>
<dbReference type="InterPro" id="IPR018090">
    <property type="entry name" value="Pyrmidine_PPas_bac/euk"/>
</dbReference>
<evidence type="ECO:0000256" key="3">
    <source>
        <dbReference type="ARBA" id="ARBA00022676"/>
    </source>
</evidence>
<dbReference type="PROSITE" id="PS00647">
    <property type="entry name" value="THYMID_PHOSPHORYLASE"/>
    <property type="match status" value="1"/>
</dbReference>
<reference evidence="6 7" key="1">
    <citation type="submission" date="2020-08" db="EMBL/GenBank/DDBJ databases">
        <title>Genomic Encyclopedia of Type Strains, Phase IV (KMG-IV): sequencing the most valuable type-strain genomes for metagenomic binning, comparative biology and taxonomic classification.</title>
        <authorList>
            <person name="Goeker M."/>
        </authorList>
    </citation>
    <scope>NUCLEOTIDE SEQUENCE [LARGE SCALE GENOMIC DNA]</scope>
    <source>
        <strain evidence="6 7">DSM 15757</strain>
    </source>
</reference>
<dbReference type="EC" id="2.4.2.2" evidence="6"/>
<dbReference type="InterPro" id="IPR036566">
    <property type="entry name" value="PYNP-like_C_sf"/>
</dbReference>
<dbReference type="NCBIfam" id="NF004490">
    <property type="entry name" value="PRK05820.1"/>
    <property type="match status" value="1"/>
</dbReference>
<dbReference type="SMART" id="SM00941">
    <property type="entry name" value="PYNP_C"/>
    <property type="match status" value="1"/>
</dbReference>
<dbReference type="InterPro" id="IPR000312">
    <property type="entry name" value="Glycosyl_Trfase_fam3"/>
</dbReference>
<protein>
    <submittedName>
        <fullName evidence="6">Pyrimidine-nucleoside phosphorylase/thymidine phosphorylase</fullName>
        <ecNumber evidence="6">2.4.2.2</ecNumber>
        <ecNumber evidence="6">2.4.2.4</ecNumber>
    </submittedName>
</protein>
<evidence type="ECO:0000259" key="5">
    <source>
        <dbReference type="SMART" id="SM00941"/>
    </source>
</evidence>
<evidence type="ECO:0000313" key="6">
    <source>
        <dbReference type="EMBL" id="MBB6029880.1"/>
    </source>
</evidence>
<dbReference type="PANTHER" id="PTHR10515:SF0">
    <property type="entry name" value="THYMIDINE PHOSPHORYLASE"/>
    <property type="match status" value="1"/>
</dbReference>
<evidence type="ECO:0000256" key="2">
    <source>
        <dbReference type="ARBA" id="ARBA00011738"/>
    </source>
</evidence>
<dbReference type="InterPro" id="IPR036320">
    <property type="entry name" value="Glycosyl_Trfase_fam3_N_dom_sf"/>
</dbReference>